<organism evidence="7 8">
    <name type="scientific">Microbotryum silenes-dioicae</name>
    <dbReference type="NCBI Taxonomy" id="796604"/>
    <lineage>
        <taxon>Eukaryota</taxon>
        <taxon>Fungi</taxon>
        <taxon>Dikarya</taxon>
        <taxon>Basidiomycota</taxon>
        <taxon>Pucciniomycotina</taxon>
        <taxon>Microbotryomycetes</taxon>
        <taxon>Microbotryales</taxon>
        <taxon>Microbotryaceae</taxon>
        <taxon>Microbotryum</taxon>
    </lineage>
</organism>
<protein>
    <submittedName>
        <fullName evidence="7">BQ5605_C014g07562 protein</fullName>
    </submittedName>
</protein>
<dbReference type="PANTHER" id="PTHR23271">
    <property type="entry name" value="HEPATOCELLULAR CARCINOMA-ASSOCIATED ANTIGEN 66"/>
    <property type="match status" value="1"/>
</dbReference>
<dbReference type="AlphaFoldDB" id="A0A2X0LYH6"/>
<dbReference type="GO" id="GO:0034388">
    <property type="term" value="C:Pwp2p-containing subcomplex of 90S preribosome"/>
    <property type="evidence" value="ECO:0007669"/>
    <property type="project" value="TreeGrafter"/>
</dbReference>
<keyword evidence="2" id="KW-0698">rRNA processing</keyword>
<feature type="domain" description="U3 small nucleolar RNA-associated protein 6 N-terminal" evidence="6">
    <location>
        <begin position="27"/>
        <end position="107"/>
    </location>
</feature>
<evidence type="ECO:0000313" key="8">
    <source>
        <dbReference type="Proteomes" id="UP000249464"/>
    </source>
</evidence>
<keyword evidence="4" id="KW-0539">Nucleus</keyword>
<dbReference type="STRING" id="796604.A0A2X0LYH6"/>
<reference evidence="7 8" key="1">
    <citation type="submission" date="2016-11" db="EMBL/GenBank/DDBJ databases">
        <authorList>
            <person name="Jaros S."/>
            <person name="Januszkiewicz K."/>
            <person name="Wedrychowicz H."/>
        </authorList>
    </citation>
    <scope>NUCLEOTIDE SEQUENCE [LARGE SCALE GENOMIC DNA]</scope>
</reference>
<sequence length="783" mass="88082">MIKPSTPGRVIEHHGEGESPVAVQLSLERFLPELRDLERKEIFSKDEITEIVSQRRRFETALASRAVKPIDYLRYIDYETKLEKLRKKRASRTKTTTKKTLSDHSIAAHVTHLHRLSTRRFPSSLQLWDAFLGHALKQASPHLVSRTLSTAIAMHPTHAPYWLMASRWESEGDERGQGGGNDEAARRLCMRALRFLKGSGQSEHLVWNEWIRVECAFAERLRARWALLGIGKEGRNGEEQMVVVGGRSSKRRKVAKGQTPDGEEVDEDGQELKEEEAAEEIELPAGEDGEDQEDAELKETVQKEAASGQEAIIEGAIVRVVLNNYLTCAYLNFQGFSWKSLTPAHVSVVTAFKHSLDVYERLLSVLRPLPSPLRLSLLKHTYASMTTQFTPSSPDYARALHILTTRHLYDVAYNPKRAKKGGPFPDTTTIQVKGEKLVDAVAAGVDQYWKACKGKKGKNKETAPLAVWEAFCSWLETMLEQVEEDNLHTYLQTNLTTALSLAPSSPFLSLLHLRHLLRTESPRAELLSFVSGLTKRYGTEKTAAPTREQVWVARVKTTLSLAKSGHPPSAEEVELVLEQAIKALPYSGQLWWMRVDRIDESGLSIEDKLDRYEKVIARVALADAVPPVDFKSTFTDAQNGSIDKDDEEEEGEEGEEIPILEPRELVPRRYMILLAELEPQTFTTRVENLLRTTTTLSIETLHVILETTTAVLPKPLSLQIKILEHLVQHPKSGAEEWLFYASMLLRCGEAGKSTVVVQRARKGLKGVDLGVFDKRWGEICDAS</sequence>
<evidence type="ECO:0000256" key="3">
    <source>
        <dbReference type="ARBA" id="ARBA00022737"/>
    </source>
</evidence>
<dbReference type="InterPro" id="IPR055347">
    <property type="entry name" value="UTP6_N"/>
</dbReference>
<evidence type="ECO:0000256" key="1">
    <source>
        <dbReference type="ARBA" id="ARBA00004604"/>
    </source>
</evidence>
<dbReference type="InterPro" id="IPR013949">
    <property type="entry name" value="Utp6"/>
</dbReference>
<accession>A0A2X0LYH6</accession>
<dbReference type="InterPro" id="IPR011990">
    <property type="entry name" value="TPR-like_helical_dom_sf"/>
</dbReference>
<evidence type="ECO:0000256" key="4">
    <source>
        <dbReference type="ARBA" id="ARBA00023242"/>
    </source>
</evidence>
<feature type="compositionally biased region" description="Polar residues" evidence="5">
    <location>
        <begin position="632"/>
        <end position="641"/>
    </location>
</feature>
<feature type="region of interest" description="Disordered" evidence="5">
    <location>
        <begin position="248"/>
        <end position="296"/>
    </location>
</feature>
<feature type="region of interest" description="Disordered" evidence="5">
    <location>
        <begin position="632"/>
        <end position="656"/>
    </location>
</feature>
<name>A0A2X0LYH6_9BASI</name>
<feature type="compositionally biased region" description="Acidic residues" evidence="5">
    <location>
        <begin position="644"/>
        <end position="656"/>
    </location>
</feature>
<evidence type="ECO:0000259" key="6">
    <source>
        <dbReference type="Pfam" id="PF08640"/>
    </source>
</evidence>
<dbReference type="GO" id="GO:0032040">
    <property type="term" value="C:small-subunit processome"/>
    <property type="evidence" value="ECO:0007669"/>
    <property type="project" value="TreeGrafter"/>
</dbReference>
<gene>
    <name evidence="7" type="primary">BQ5605_C014g07562</name>
    <name evidence="7" type="ORF">BQ5605_C014G07562</name>
</gene>
<dbReference type="Gene3D" id="1.25.40.10">
    <property type="entry name" value="Tetratricopeptide repeat domain"/>
    <property type="match status" value="1"/>
</dbReference>
<evidence type="ECO:0000313" key="7">
    <source>
        <dbReference type="EMBL" id="SGY19107.1"/>
    </source>
</evidence>
<evidence type="ECO:0000256" key="2">
    <source>
        <dbReference type="ARBA" id="ARBA00022552"/>
    </source>
</evidence>
<dbReference type="GO" id="GO:0000462">
    <property type="term" value="P:maturation of SSU-rRNA from tricistronic rRNA transcript (SSU-rRNA, 5.8S rRNA, LSU-rRNA)"/>
    <property type="evidence" value="ECO:0007669"/>
    <property type="project" value="InterPro"/>
</dbReference>
<keyword evidence="8" id="KW-1185">Reference proteome</keyword>
<dbReference type="Pfam" id="PF08640">
    <property type="entry name" value="U3_assoc_6"/>
    <property type="match status" value="1"/>
</dbReference>
<dbReference type="EMBL" id="FQNC01000016">
    <property type="protein sequence ID" value="SGY19107.1"/>
    <property type="molecule type" value="Genomic_DNA"/>
</dbReference>
<proteinExistence type="predicted"/>
<dbReference type="Proteomes" id="UP000249464">
    <property type="component" value="Unassembled WGS sequence"/>
</dbReference>
<dbReference type="PANTHER" id="PTHR23271:SF1">
    <property type="entry name" value="U3 SMALL NUCLEOLAR RNA-ASSOCIATED PROTEIN 6 HOMOLOG"/>
    <property type="match status" value="1"/>
</dbReference>
<feature type="compositionally biased region" description="Acidic residues" evidence="5">
    <location>
        <begin position="261"/>
        <end position="294"/>
    </location>
</feature>
<keyword evidence="3" id="KW-0677">Repeat</keyword>
<evidence type="ECO:0000256" key="5">
    <source>
        <dbReference type="SAM" id="MobiDB-lite"/>
    </source>
</evidence>
<dbReference type="GO" id="GO:0030515">
    <property type="term" value="F:snoRNA binding"/>
    <property type="evidence" value="ECO:0007669"/>
    <property type="project" value="InterPro"/>
</dbReference>
<comment type="subcellular location">
    <subcellularLocation>
        <location evidence="1">Nucleus</location>
        <location evidence="1">Nucleolus</location>
    </subcellularLocation>
</comment>